<keyword evidence="2" id="KW-0812">Transmembrane</keyword>
<evidence type="ECO:0000313" key="5">
    <source>
        <dbReference type="Proteomes" id="UP001221757"/>
    </source>
</evidence>
<accession>A0AAD7GL95</accession>
<dbReference type="EMBL" id="JARKIE010000035">
    <property type="protein sequence ID" value="KAJ7696259.1"/>
    <property type="molecule type" value="Genomic_DNA"/>
</dbReference>
<dbReference type="PROSITE" id="PS50011">
    <property type="entry name" value="PROTEIN_KINASE_DOM"/>
    <property type="match status" value="1"/>
</dbReference>
<evidence type="ECO:0000256" key="2">
    <source>
        <dbReference type="SAM" id="Phobius"/>
    </source>
</evidence>
<reference evidence="4" key="1">
    <citation type="submission" date="2023-03" db="EMBL/GenBank/DDBJ databases">
        <title>Massive genome expansion in bonnet fungi (Mycena s.s.) driven by repeated elements and novel gene families across ecological guilds.</title>
        <authorList>
            <consortium name="Lawrence Berkeley National Laboratory"/>
            <person name="Harder C.B."/>
            <person name="Miyauchi S."/>
            <person name="Viragh M."/>
            <person name="Kuo A."/>
            <person name="Thoen E."/>
            <person name="Andreopoulos B."/>
            <person name="Lu D."/>
            <person name="Skrede I."/>
            <person name="Drula E."/>
            <person name="Henrissat B."/>
            <person name="Morin E."/>
            <person name="Kohler A."/>
            <person name="Barry K."/>
            <person name="LaButti K."/>
            <person name="Morin E."/>
            <person name="Salamov A."/>
            <person name="Lipzen A."/>
            <person name="Mereny Z."/>
            <person name="Hegedus B."/>
            <person name="Baldrian P."/>
            <person name="Stursova M."/>
            <person name="Weitz H."/>
            <person name="Taylor A."/>
            <person name="Grigoriev I.V."/>
            <person name="Nagy L.G."/>
            <person name="Martin F."/>
            <person name="Kauserud H."/>
        </authorList>
    </citation>
    <scope>NUCLEOTIDE SEQUENCE</scope>
    <source>
        <strain evidence="4">CBHHK067</strain>
    </source>
</reference>
<keyword evidence="2" id="KW-0472">Membrane</keyword>
<feature type="region of interest" description="Disordered" evidence="1">
    <location>
        <begin position="1"/>
        <end position="26"/>
    </location>
</feature>
<gene>
    <name evidence="4" type="ORF">B0H17DRAFT_1198177</name>
</gene>
<proteinExistence type="predicted"/>
<dbReference type="GO" id="GO:0005524">
    <property type="term" value="F:ATP binding"/>
    <property type="evidence" value="ECO:0007669"/>
    <property type="project" value="InterPro"/>
</dbReference>
<sequence>MSDLSKGQNSTLMPDSGVPPTHPTFSTRSVAEEGWAAWQPFLENNGYMLRRCYRPGWVSEAQTTGKGEFECEDSSYLQSTKGRVLDATRISDGMQVVLKFIETASEEAAISAFLTNKPGAENHTLPVLQLIPLSGHPELVFMVMPRMRLCDEDLFGTVGEFVELLEQEIWQGLVFLHSQNIAHRDINMSNIFVDASPTIPGGFHFIHTYTSGGVHDLTRYRGDDSQPRLIKTRTEAGPMKYYYTDFELAIRFPSFEARGLVTGYVGHLLPYDPFKVDMRLIGEMVWMNHLWYDGIDFLAPFAGKLRDRSPKRRPDAEEALRLFHQLVSKLGEKDLTTPLQYLDASERRKRWASLFLKRHGFNWFSMMSITSFLFLCLAVLTLKSTKICEVA</sequence>
<name>A0AAD7GL95_MYCRO</name>
<feature type="transmembrane region" description="Helical" evidence="2">
    <location>
        <begin position="363"/>
        <end position="382"/>
    </location>
</feature>
<evidence type="ECO:0000313" key="4">
    <source>
        <dbReference type="EMBL" id="KAJ7696259.1"/>
    </source>
</evidence>
<dbReference type="Gene3D" id="1.10.510.10">
    <property type="entry name" value="Transferase(Phosphotransferase) domain 1"/>
    <property type="match status" value="1"/>
</dbReference>
<protein>
    <recommendedName>
        <fullName evidence="3">Protein kinase domain-containing protein</fullName>
    </recommendedName>
</protein>
<keyword evidence="2" id="KW-1133">Transmembrane helix</keyword>
<dbReference type="AlphaFoldDB" id="A0AAD7GL95"/>
<evidence type="ECO:0000256" key="1">
    <source>
        <dbReference type="SAM" id="MobiDB-lite"/>
    </source>
</evidence>
<feature type="domain" description="Protein kinase" evidence="3">
    <location>
        <begin position="58"/>
        <end position="327"/>
    </location>
</feature>
<dbReference type="SUPFAM" id="SSF56112">
    <property type="entry name" value="Protein kinase-like (PK-like)"/>
    <property type="match status" value="1"/>
</dbReference>
<dbReference type="GO" id="GO:0004672">
    <property type="term" value="F:protein kinase activity"/>
    <property type="evidence" value="ECO:0007669"/>
    <property type="project" value="InterPro"/>
</dbReference>
<keyword evidence="5" id="KW-1185">Reference proteome</keyword>
<organism evidence="4 5">
    <name type="scientific">Mycena rosella</name>
    <name type="common">Pink bonnet</name>
    <name type="synonym">Agaricus rosellus</name>
    <dbReference type="NCBI Taxonomy" id="1033263"/>
    <lineage>
        <taxon>Eukaryota</taxon>
        <taxon>Fungi</taxon>
        <taxon>Dikarya</taxon>
        <taxon>Basidiomycota</taxon>
        <taxon>Agaricomycotina</taxon>
        <taxon>Agaricomycetes</taxon>
        <taxon>Agaricomycetidae</taxon>
        <taxon>Agaricales</taxon>
        <taxon>Marasmiineae</taxon>
        <taxon>Mycenaceae</taxon>
        <taxon>Mycena</taxon>
    </lineage>
</organism>
<comment type="caution">
    <text evidence="4">The sequence shown here is derived from an EMBL/GenBank/DDBJ whole genome shotgun (WGS) entry which is preliminary data.</text>
</comment>
<dbReference type="InterPro" id="IPR011009">
    <property type="entry name" value="Kinase-like_dom_sf"/>
</dbReference>
<evidence type="ECO:0000259" key="3">
    <source>
        <dbReference type="PROSITE" id="PS50011"/>
    </source>
</evidence>
<dbReference type="InterPro" id="IPR000719">
    <property type="entry name" value="Prot_kinase_dom"/>
</dbReference>
<dbReference type="SMART" id="SM00220">
    <property type="entry name" value="S_TKc"/>
    <property type="match status" value="1"/>
</dbReference>
<feature type="compositionally biased region" description="Polar residues" evidence="1">
    <location>
        <begin position="1"/>
        <end position="13"/>
    </location>
</feature>
<dbReference type="Proteomes" id="UP001221757">
    <property type="component" value="Unassembled WGS sequence"/>
</dbReference>